<feature type="compositionally biased region" description="Polar residues" evidence="1">
    <location>
        <begin position="168"/>
        <end position="178"/>
    </location>
</feature>
<evidence type="ECO:0000313" key="3">
    <source>
        <dbReference type="Proteomes" id="UP000019484"/>
    </source>
</evidence>
<organism evidence="2 3">
    <name type="scientific">Capronia coronata CBS 617.96</name>
    <dbReference type="NCBI Taxonomy" id="1182541"/>
    <lineage>
        <taxon>Eukaryota</taxon>
        <taxon>Fungi</taxon>
        <taxon>Dikarya</taxon>
        <taxon>Ascomycota</taxon>
        <taxon>Pezizomycotina</taxon>
        <taxon>Eurotiomycetes</taxon>
        <taxon>Chaetothyriomycetidae</taxon>
        <taxon>Chaetothyriales</taxon>
        <taxon>Herpotrichiellaceae</taxon>
        <taxon>Capronia</taxon>
    </lineage>
</organism>
<dbReference type="STRING" id="1182541.W9ZJK2"/>
<dbReference type="HOGENOM" id="CLU_010733_0_0_1"/>
<dbReference type="RefSeq" id="XP_007722193.1">
    <property type="nucleotide sequence ID" value="XM_007724003.1"/>
</dbReference>
<proteinExistence type="predicted"/>
<dbReference type="eggNOG" id="ENOG502S19W">
    <property type="taxonomic scope" value="Eukaryota"/>
</dbReference>
<evidence type="ECO:0000256" key="1">
    <source>
        <dbReference type="SAM" id="MobiDB-lite"/>
    </source>
</evidence>
<gene>
    <name evidence="2" type="ORF">A1O1_03096</name>
</gene>
<accession>W9ZJK2</accession>
<dbReference type="OrthoDB" id="410701at2759"/>
<name>W9ZJK2_9EURO</name>
<keyword evidence="3" id="KW-1185">Reference proteome</keyword>
<dbReference type="EMBL" id="AMWN01000002">
    <property type="protein sequence ID" value="EXJ94699.1"/>
    <property type="molecule type" value="Genomic_DNA"/>
</dbReference>
<dbReference type="Proteomes" id="UP000019484">
    <property type="component" value="Unassembled WGS sequence"/>
</dbReference>
<feature type="region of interest" description="Disordered" evidence="1">
    <location>
        <begin position="1086"/>
        <end position="1135"/>
    </location>
</feature>
<feature type="compositionally biased region" description="Polar residues" evidence="1">
    <location>
        <begin position="145"/>
        <end position="157"/>
    </location>
</feature>
<protein>
    <submittedName>
        <fullName evidence="2">Uncharacterized protein</fullName>
    </submittedName>
</protein>
<dbReference type="GeneID" id="19157992"/>
<comment type="caution">
    <text evidence="2">The sequence shown here is derived from an EMBL/GenBank/DDBJ whole genome shotgun (WGS) entry which is preliminary data.</text>
</comment>
<reference evidence="2 3" key="1">
    <citation type="submission" date="2013-03" db="EMBL/GenBank/DDBJ databases">
        <title>The Genome Sequence of Capronia coronata CBS 617.96.</title>
        <authorList>
            <consortium name="The Broad Institute Genomics Platform"/>
            <person name="Cuomo C."/>
            <person name="de Hoog S."/>
            <person name="Gorbushina A."/>
            <person name="Walker B."/>
            <person name="Young S.K."/>
            <person name="Zeng Q."/>
            <person name="Gargeya S."/>
            <person name="Fitzgerald M."/>
            <person name="Haas B."/>
            <person name="Abouelleil A."/>
            <person name="Allen A.W."/>
            <person name="Alvarado L."/>
            <person name="Arachchi H.M."/>
            <person name="Berlin A.M."/>
            <person name="Chapman S.B."/>
            <person name="Gainer-Dewar J."/>
            <person name="Goldberg J."/>
            <person name="Griggs A."/>
            <person name="Gujja S."/>
            <person name="Hansen M."/>
            <person name="Howarth C."/>
            <person name="Imamovic A."/>
            <person name="Ireland A."/>
            <person name="Larimer J."/>
            <person name="McCowan C."/>
            <person name="Murphy C."/>
            <person name="Pearson M."/>
            <person name="Poon T.W."/>
            <person name="Priest M."/>
            <person name="Roberts A."/>
            <person name="Saif S."/>
            <person name="Shea T."/>
            <person name="Sisk P."/>
            <person name="Sykes S."/>
            <person name="Wortman J."/>
            <person name="Nusbaum C."/>
            <person name="Birren B."/>
        </authorList>
    </citation>
    <scope>NUCLEOTIDE SEQUENCE [LARGE SCALE GENOMIC DNA]</scope>
    <source>
        <strain evidence="2 3">CBS 617.96</strain>
    </source>
</reference>
<evidence type="ECO:0000313" key="2">
    <source>
        <dbReference type="EMBL" id="EXJ94699.1"/>
    </source>
</evidence>
<feature type="compositionally biased region" description="Polar residues" evidence="1">
    <location>
        <begin position="1125"/>
        <end position="1135"/>
    </location>
</feature>
<feature type="region of interest" description="Disordered" evidence="1">
    <location>
        <begin position="145"/>
        <end position="189"/>
    </location>
</feature>
<sequence length="1135" mass="128263">MSKRPNVLHVQLIELLHSIRQQHLAHFRCIFTHEGTLLSSSYPPRSRVRQYGLHRPIASRLKHQWMVNVQRVISTFPVPRRYLVAGRNVVRVTVLLSLVVVSDLSQCVFVRLPLTKVLPPSTPGLRRNLSQCKCLHEAVTSDSSTTYAVTPNESLPQANAGVPEPTPLVSSQSQSTPARSKVAPWNPFPESQNEAEAEREEACVATELDFDAEDDSVDRHTSRQLSTFLPSNVRGKKVDLSYVNPVEWEESFIEDKASNAATFRSSTPLRKLVLDYLRKIEPAIRDPSVDWDSAELEDVLAQNLRSTFDTVSLEVLATTGFDVADVASWSWIFSSQTVDLAVQRYTLLVEDLRRSQKPAMPKFVLLQLLRAHSISNFALKEIIKSILAELKTSQETKQYSGWGWITRVCLIVRLLRHARRVAPDCLGDISLIIGHLFSDYYGAERPLARLESSRLTHVFNRFLTLIALTPAKTPFNAYQQQQNAQLALVRLMVAFEPQLPITREGYRALITVQLLHRKTKHERIWAEAKAPSWPPWRQIRSGIEQDLEYPGKESRVMKLLGRMNEAGYVHGEWEKSAAVLAGWDTDKSPTIQTRSILTRPSRPWKTSPRRTNASEGPALWAARIRATRSRREAWASFCAYEKSTDPSRVQYLPYFAMLEKLLVQTVTTDSQYGAAYTPGDVKEVFEDSVNPRDLIYIERDVPSAEEFYQHMLRMGVKPGGSILSGLLKSAPNISAGFSYIQDSRWDELTKRVLRHAGDYSPTVIRQTLSTVPDHTLAALIGLLSRHGFEDEPEFRSTGESTFGGSNRPRANETTTPFAYAWELLNVGRSTNPRLWNALLEGSIACLMEARGMALRDNVDSWTVRDMKYGIWLRLWMTFGASSRPWHIHPDLETFRQAARIVSLLLKDRRLHVPTSRYSWFAKAIFLHAVYGRRITPFLPPATVPLLVVPEARDLQLLVRVLVLTHDVDGLVALVQWLNGHAKAFESLNKHQDVSSDDLEPSWTGHLPPLHNILCAIRLFLEGSPPRSVDGHDAISFETPLRVNSETIQEARLHCATLGWPTDAEIELFLSRDGNWIRRVAHDAELAASRRPKRDHQSENKLSQDGPGDTGAHPYGIGESDETSRRSQIPSDESVC</sequence>
<dbReference type="AlphaFoldDB" id="W9ZJK2"/>